<evidence type="ECO:0000259" key="7">
    <source>
        <dbReference type="PROSITE" id="PS51462"/>
    </source>
</evidence>
<keyword evidence="9" id="KW-1185">Reference proteome</keyword>
<keyword evidence="4" id="KW-0378">Hydrolase</keyword>
<dbReference type="InterPro" id="IPR045121">
    <property type="entry name" value="CoAse"/>
</dbReference>
<evidence type="ECO:0000256" key="6">
    <source>
        <dbReference type="ARBA" id="ARBA00023211"/>
    </source>
</evidence>
<dbReference type="SUPFAM" id="SSF55811">
    <property type="entry name" value="Nudix"/>
    <property type="match status" value="1"/>
</dbReference>
<dbReference type="GO" id="GO:0046872">
    <property type="term" value="F:metal ion binding"/>
    <property type="evidence" value="ECO:0007669"/>
    <property type="project" value="UniProtKB-KW"/>
</dbReference>
<accession>A0A2I7N6Q9</accession>
<evidence type="ECO:0000256" key="3">
    <source>
        <dbReference type="ARBA" id="ARBA00022723"/>
    </source>
</evidence>
<dbReference type="Pfam" id="PF00293">
    <property type="entry name" value="NUDIX"/>
    <property type="match status" value="1"/>
</dbReference>
<comment type="cofactor">
    <cofactor evidence="1">
        <name>Mn(2+)</name>
        <dbReference type="ChEBI" id="CHEBI:29035"/>
    </cofactor>
</comment>
<protein>
    <recommendedName>
        <fullName evidence="7">Nudix hydrolase domain-containing protein</fullName>
    </recommendedName>
</protein>
<reference evidence="9" key="1">
    <citation type="submission" date="2017-11" db="EMBL/GenBank/DDBJ databases">
        <authorList>
            <person name="Chan K.G."/>
            <person name="Lee L.S."/>
        </authorList>
    </citation>
    <scope>NUCLEOTIDE SEQUENCE [LARGE SCALE GENOMIC DNA]</scope>
    <source>
        <strain evidence="9">DSM 100970</strain>
    </source>
</reference>
<dbReference type="Gene3D" id="3.90.79.10">
    <property type="entry name" value="Nucleoside Triphosphate Pyrophosphohydrolase"/>
    <property type="match status" value="1"/>
</dbReference>
<comment type="cofactor">
    <cofactor evidence="2">
        <name>Mg(2+)</name>
        <dbReference type="ChEBI" id="CHEBI:18420"/>
    </cofactor>
</comment>
<evidence type="ECO:0000256" key="1">
    <source>
        <dbReference type="ARBA" id="ARBA00001936"/>
    </source>
</evidence>
<dbReference type="PANTHER" id="PTHR12992">
    <property type="entry name" value="NUDIX HYDROLASE"/>
    <property type="match status" value="1"/>
</dbReference>
<evidence type="ECO:0000313" key="9">
    <source>
        <dbReference type="Proteomes" id="UP000236655"/>
    </source>
</evidence>
<feature type="domain" description="Nudix hydrolase" evidence="7">
    <location>
        <begin position="1"/>
        <end position="133"/>
    </location>
</feature>
<dbReference type="EMBL" id="CP024847">
    <property type="protein sequence ID" value="AUR52139.1"/>
    <property type="molecule type" value="Genomic_DNA"/>
</dbReference>
<sequence length="160" mass="17973">MLREPAAVLLGIIDSNIILTKRAASLKSFTGHICLPGGQSEITDNRDMVLTALREFNEEVNFSGNIEAKLCMLPECSIVSSQVVYPVVASLSGKVAGFNPDEVEKLIMLPLSNLQPEKFKVNPKYPNIKHNKLITFEEDIIWGLTAHILYKFSLYYRYLI</sequence>
<dbReference type="KEGG" id="nba:CUN60_07435"/>
<organism evidence="8 9">
    <name type="scientific">Aquella oligotrophica</name>
    <dbReference type="NCBI Taxonomy" id="2067065"/>
    <lineage>
        <taxon>Bacteria</taxon>
        <taxon>Pseudomonadati</taxon>
        <taxon>Pseudomonadota</taxon>
        <taxon>Betaproteobacteria</taxon>
        <taxon>Neisseriales</taxon>
        <taxon>Neisseriaceae</taxon>
        <taxon>Aquella</taxon>
    </lineage>
</organism>
<dbReference type="PROSITE" id="PS51462">
    <property type="entry name" value="NUDIX"/>
    <property type="match status" value="1"/>
</dbReference>
<dbReference type="InterPro" id="IPR015797">
    <property type="entry name" value="NUDIX_hydrolase-like_dom_sf"/>
</dbReference>
<evidence type="ECO:0000256" key="2">
    <source>
        <dbReference type="ARBA" id="ARBA00001946"/>
    </source>
</evidence>
<evidence type="ECO:0000256" key="5">
    <source>
        <dbReference type="ARBA" id="ARBA00022842"/>
    </source>
</evidence>
<gene>
    <name evidence="8" type="ORF">CUN60_07435</name>
</gene>
<proteinExistence type="predicted"/>
<evidence type="ECO:0000313" key="8">
    <source>
        <dbReference type="EMBL" id="AUR52139.1"/>
    </source>
</evidence>
<dbReference type="RefSeq" id="WP_102951435.1">
    <property type="nucleotide sequence ID" value="NZ_CP024847.1"/>
</dbReference>
<dbReference type="OrthoDB" id="9802805at2"/>
<keyword evidence="3" id="KW-0479">Metal-binding</keyword>
<dbReference type="CDD" id="cd03426">
    <property type="entry name" value="NUDIX_CoAse_Nudt7"/>
    <property type="match status" value="1"/>
</dbReference>
<dbReference type="InterPro" id="IPR000086">
    <property type="entry name" value="NUDIX_hydrolase_dom"/>
</dbReference>
<dbReference type="PANTHER" id="PTHR12992:SF11">
    <property type="entry name" value="MITOCHONDRIAL COENZYME A DIPHOSPHATASE NUDT8"/>
    <property type="match status" value="1"/>
</dbReference>
<keyword evidence="5" id="KW-0460">Magnesium</keyword>
<keyword evidence="6" id="KW-0464">Manganese</keyword>
<dbReference type="Proteomes" id="UP000236655">
    <property type="component" value="Chromosome"/>
</dbReference>
<dbReference type="GO" id="GO:0010945">
    <property type="term" value="F:coenzyme A diphosphatase activity"/>
    <property type="evidence" value="ECO:0007669"/>
    <property type="project" value="InterPro"/>
</dbReference>
<name>A0A2I7N6Q9_9NEIS</name>
<evidence type="ECO:0000256" key="4">
    <source>
        <dbReference type="ARBA" id="ARBA00022801"/>
    </source>
</evidence>
<dbReference type="AlphaFoldDB" id="A0A2I7N6Q9"/>